<evidence type="ECO:0000313" key="2">
    <source>
        <dbReference type="EMBL" id="PWI69663.1"/>
    </source>
</evidence>
<dbReference type="GO" id="GO:0031011">
    <property type="term" value="C:Ino80 complex"/>
    <property type="evidence" value="ECO:0007669"/>
    <property type="project" value="InterPro"/>
</dbReference>
<dbReference type="UniPathway" id="UPA00768"/>
<dbReference type="Pfam" id="PF04622">
    <property type="entry name" value="ERG2_Sigma1R"/>
    <property type="match status" value="1"/>
</dbReference>
<feature type="region of interest" description="Disordered" evidence="1">
    <location>
        <begin position="368"/>
        <end position="444"/>
    </location>
</feature>
<proteinExistence type="predicted"/>
<dbReference type="Proteomes" id="UP000245956">
    <property type="component" value="Unassembled WGS sequence"/>
</dbReference>
<protein>
    <recommendedName>
        <fullName evidence="4">C-8 sterol isomerase</fullName>
    </recommendedName>
</protein>
<feature type="compositionally biased region" description="Basic and acidic residues" evidence="1">
    <location>
        <begin position="39"/>
        <end position="52"/>
    </location>
</feature>
<feature type="region of interest" description="Disordered" evidence="1">
    <location>
        <begin position="1"/>
        <end position="75"/>
    </location>
</feature>
<evidence type="ECO:0000256" key="1">
    <source>
        <dbReference type="SAM" id="MobiDB-lite"/>
    </source>
</evidence>
<feature type="compositionally biased region" description="Polar residues" evidence="1">
    <location>
        <begin position="1"/>
        <end position="10"/>
    </location>
</feature>
<dbReference type="GO" id="GO:0016126">
    <property type="term" value="P:sterol biosynthetic process"/>
    <property type="evidence" value="ECO:0007669"/>
    <property type="project" value="UniProtKB-UniPathway"/>
</dbReference>
<organism evidence="2 3">
    <name type="scientific">Purpureocillium lilacinum</name>
    <name type="common">Paecilomyces lilacinus</name>
    <dbReference type="NCBI Taxonomy" id="33203"/>
    <lineage>
        <taxon>Eukaryota</taxon>
        <taxon>Fungi</taxon>
        <taxon>Dikarya</taxon>
        <taxon>Ascomycota</taxon>
        <taxon>Pezizomycotina</taxon>
        <taxon>Sordariomycetes</taxon>
        <taxon>Hypocreomycetidae</taxon>
        <taxon>Hypocreales</taxon>
        <taxon>Ophiocordycipitaceae</taxon>
        <taxon>Purpureocillium</taxon>
    </lineage>
</organism>
<accession>A0A2U3E5A6</accession>
<dbReference type="InterPro" id="IPR038014">
    <property type="entry name" value="Ies1"/>
</dbReference>
<comment type="caution">
    <text evidence="2">The sequence shown here is derived from an EMBL/GenBank/DDBJ whole genome shotgun (WGS) entry which is preliminary data.</text>
</comment>
<dbReference type="AlphaFoldDB" id="A0A2U3E5A6"/>
<sequence>MAASPSSVAATSDIEPPSSPAANEGKSFVSRAASDDEDTRMADTPEVGERPARGRGKGSQNKDGQQHIGKIRHLKKEDGEPLWREDIQYDFLKAVFDNEQKVFTNSYDPDGLGKQNFADLYIDTMSRSSKTSKVLRDKLLSDREAAKGMAMVCLLVNVGRMNTTLNFFPEMRAQLRTYHAIPSLQAHQDPHAYKQLQDAPRLKSILKGGAEDREEPNSLDKIKRIDDPPRTNPVNLIFVMCSGAQKVAELHFPDDHEFHDLIMKTKYSSASRARAFLWLMWFYLESDFTEEGCEENPFGPGVDYGLDVANQGVPELELMSDEEKAKENVDTQEEIEFGREKQKTRAKILEADQAYLNERETKRGKMRAHLNDDGPAILPRIRPSKHESDMDSTRSTPPPRALGRGGGPGRRGLPLKYQIFEGSSPARHGSEGVVARKPRPPTAHQLAVERNRNERVEYILDRGLRKRHHKSRKVRRQDGAIFRAYRRLQAQDDPFEDSDADDDGPHNLPLRGEKGATAFRETGIGGLALLNTEDDDYGEEVSSYAAALRRSMRRMTRWRGHEQELGIVAPVKKRKLNGEAANGEVKGAGAAPLAASNGDANGDVAMEDVDEVDQTALLDDDDPDKTEIMGDSDMELEDSGVIDDAPVRYKERSMRFYFSSLKFSSRGARPVCHKLRISGRPFGDDDGLPSVDRDASNGEALILVVFFSIDLFFVSSFVELRSLLSYLYHTYTVVVASFPSPRVRYTVVPPDDTHTHTPLNRPPSSTMPKSQQQQQQQQQHRPRQGKAAASQGPGVGRLVGVLALLTALLSSMVYLMEQNLDKFYVFELDHLHDLSRRGIAAHGNDTKAVVKYIVDELAEKVPAHVNLEEEWVFNNAGGAMGAMYIIHASITEYLIIFGTAVGTEGHTGRHTADDYFHILSGTQMAYVPGEYEPEVYPQGSMHHLRRGVVKQYKMPESCFALEYARGWIPPMLFFGFADGLSSTLDVQTLWKTTRITGREMISNLLKGKL</sequence>
<dbReference type="PANTHER" id="PTHR37287:SF1">
    <property type="entry name" value="INO EIGHTY SUBUNIT 1"/>
    <property type="match status" value="1"/>
</dbReference>
<feature type="region of interest" description="Disordered" evidence="1">
    <location>
        <begin position="747"/>
        <end position="792"/>
    </location>
</feature>
<evidence type="ECO:0008006" key="4">
    <source>
        <dbReference type="Google" id="ProtNLM"/>
    </source>
</evidence>
<dbReference type="EMBL" id="LCWV01000011">
    <property type="protein sequence ID" value="PWI69663.1"/>
    <property type="molecule type" value="Genomic_DNA"/>
</dbReference>
<evidence type="ECO:0000313" key="3">
    <source>
        <dbReference type="Proteomes" id="UP000245956"/>
    </source>
</evidence>
<dbReference type="PANTHER" id="PTHR37287">
    <property type="entry name" value="INO EIGHTY SUBUNIT 1"/>
    <property type="match status" value="1"/>
</dbReference>
<name>A0A2U3E5A6_PURLI</name>
<dbReference type="InterPro" id="IPR006716">
    <property type="entry name" value="ERG2_sigma1_rcpt-like"/>
</dbReference>
<reference evidence="2 3" key="1">
    <citation type="journal article" date="2016" name="Front. Microbiol.">
        <title>Genome and transcriptome sequences reveal the specific parasitism of the nematophagous Purpureocillium lilacinum 36-1.</title>
        <authorList>
            <person name="Xie J."/>
            <person name="Li S."/>
            <person name="Mo C."/>
            <person name="Xiao X."/>
            <person name="Peng D."/>
            <person name="Wang G."/>
            <person name="Xiao Y."/>
        </authorList>
    </citation>
    <scope>NUCLEOTIDE SEQUENCE [LARGE SCALE GENOMIC DNA]</scope>
    <source>
        <strain evidence="2 3">36-1</strain>
    </source>
</reference>
<gene>
    <name evidence="2" type="ORF">PCL_00575</name>
</gene>
<feature type="compositionally biased region" description="Polar residues" evidence="1">
    <location>
        <begin position="756"/>
        <end position="770"/>
    </location>
</feature>